<dbReference type="Pfam" id="PF21688">
    <property type="entry name" value="FAD-depend_C"/>
    <property type="match status" value="1"/>
</dbReference>
<dbReference type="RefSeq" id="WP_205155597.1">
    <property type="nucleotide sequence ID" value="NZ_JACLYY010000001.1"/>
</dbReference>
<dbReference type="Proteomes" id="UP000716906">
    <property type="component" value="Unassembled WGS sequence"/>
</dbReference>
<keyword evidence="3" id="KW-1185">Reference proteome</keyword>
<protein>
    <submittedName>
        <fullName evidence="2">FAD-dependent oxidoreductase</fullName>
    </submittedName>
</protein>
<evidence type="ECO:0000313" key="2">
    <source>
        <dbReference type="EMBL" id="MBM6736617.1"/>
    </source>
</evidence>
<dbReference type="PANTHER" id="PTHR42842">
    <property type="entry name" value="FAD/NAD(P)-BINDING OXIDOREDUCTASE"/>
    <property type="match status" value="1"/>
</dbReference>
<accession>A0ABS2E4S8</accession>
<dbReference type="InterPro" id="IPR028348">
    <property type="entry name" value="FAD-binding_protein"/>
</dbReference>
<feature type="domain" description="FAD-dependent protein C-terminal" evidence="1">
    <location>
        <begin position="290"/>
        <end position="487"/>
    </location>
</feature>
<dbReference type="Gene3D" id="3.30.70.2700">
    <property type="match status" value="1"/>
</dbReference>
<reference evidence="2 3" key="1">
    <citation type="journal article" date="2021" name="Sci. Rep.">
        <title>The distribution of antibiotic resistance genes in chicken gut microbiota commensals.</title>
        <authorList>
            <person name="Juricova H."/>
            <person name="Matiasovicova J."/>
            <person name="Kubasova T."/>
            <person name="Cejkova D."/>
            <person name="Rychlik I."/>
        </authorList>
    </citation>
    <scope>NUCLEOTIDE SEQUENCE [LARGE SCALE GENOMIC DNA]</scope>
    <source>
        <strain evidence="2 3">An773</strain>
    </source>
</reference>
<proteinExistence type="predicted"/>
<dbReference type="PANTHER" id="PTHR42842:SF3">
    <property type="entry name" value="FAD_NAD(P)-BINDING OXIDOREDUCTASE FAMILY PROTEIN"/>
    <property type="match status" value="1"/>
</dbReference>
<dbReference type="InterPro" id="IPR036188">
    <property type="entry name" value="FAD/NAD-bd_sf"/>
</dbReference>
<dbReference type="Gene3D" id="3.50.50.60">
    <property type="entry name" value="FAD/NAD(P)-binding domain"/>
    <property type="match status" value="2"/>
</dbReference>
<comment type="caution">
    <text evidence="2">The sequence shown here is derived from an EMBL/GenBank/DDBJ whole genome shotgun (WGS) entry which is preliminary data.</text>
</comment>
<name>A0ABS2E4S8_9FIRM</name>
<organism evidence="2 3">
    <name type="scientific">Faecalicatena fissicatena</name>
    <dbReference type="NCBI Taxonomy" id="290055"/>
    <lineage>
        <taxon>Bacteria</taxon>
        <taxon>Bacillati</taxon>
        <taxon>Bacillota</taxon>
        <taxon>Clostridia</taxon>
        <taxon>Lachnospirales</taxon>
        <taxon>Lachnospiraceae</taxon>
        <taxon>Faecalicatena</taxon>
    </lineage>
</organism>
<dbReference type="EMBL" id="JACLYY010000001">
    <property type="protein sequence ID" value="MBM6736617.1"/>
    <property type="molecule type" value="Genomic_DNA"/>
</dbReference>
<dbReference type="PIRSF" id="PIRSF038984">
    <property type="entry name" value="FAD_binding_protein"/>
    <property type="match status" value="1"/>
</dbReference>
<dbReference type="SUPFAM" id="SSF51905">
    <property type="entry name" value="FAD/NAD(P)-binding domain"/>
    <property type="match status" value="1"/>
</dbReference>
<gene>
    <name evidence="2" type="ORF">H7U36_00640</name>
</gene>
<sequence>MIRIQQLKLHTGHTPEQLREKIGKALRLKGGEDFSYRIVRRSLDARRKPELFYVYTVDVSVKGEKALLRKNRDKNIQQAKEAGYRFPEPGPEELKHRPVVAGFGPAGIFAAYMLALHGYRPLVVERGMEAQQRKKDVEKFWETGVLDTRSNVQFGEGGAGTFSDGKLNTLVKDKFGRNRKVLEILRDHGAPEEIAWDAKPHIGTDLLIRVVTRMREDIIRLGGQVCFHTQLVSLEPVLGEEGGLSLELQDTLSGVTIMERTQALILAVGHSARDTFSMLHEKKIPMEAKAFAVGVRAEHPQAMIDRDQYGMEEGEKRPGGLPAAAYKLTCQLPEGRGVYTFCMCPGGYVVNASSEEGRLAVNGMSYHDRAGRNANSAVIVTVTPQDFGGEGPLAGVEFQRRLEERAWQAGQGKVPVQLYGDFCRGRVSDHIGEVEPQIRGDFCFGNVRGIFPEEIGDAIARGIREFGKKLPGYDREDAVLSGVESRTSSPVRILRDEGLQSQLPGLYPCGEGAGYAGGIMSAAMDGMKVAEAVARKYRPFDKSAND</sequence>
<evidence type="ECO:0000259" key="1">
    <source>
        <dbReference type="Pfam" id="PF21688"/>
    </source>
</evidence>
<dbReference type="InterPro" id="IPR049516">
    <property type="entry name" value="FAD-depend_C"/>
</dbReference>
<evidence type="ECO:0000313" key="3">
    <source>
        <dbReference type="Proteomes" id="UP000716906"/>
    </source>
</evidence>